<dbReference type="AlphaFoldDB" id="A0A132AF51"/>
<gene>
    <name evidence="2" type="ORF">QR98_0081530</name>
</gene>
<comment type="caution">
    <text evidence="2">The sequence shown here is derived from an EMBL/GenBank/DDBJ whole genome shotgun (WGS) entry which is preliminary data.</text>
</comment>
<evidence type="ECO:0000313" key="3">
    <source>
        <dbReference type="Proteomes" id="UP000616769"/>
    </source>
</evidence>
<evidence type="ECO:0000256" key="1">
    <source>
        <dbReference type="SAM" id="MobiDB-lite"/>
    </source>
</evidence>
<evidence type="ECO:0000313" key="2">
    <source>
        <dbReference type="EMBL" id="KPM09614.1"/>
    </source>
</evidence>
<feature type="compositionally biased region" description="Polar residues" evidence="1">
    <location>
        <begin position="44"/>
        <end position="66"/>
    </location>
</feature>
<reference evidence="2 3" key="1">
    <citation type="journal article" date="2015" name="Parasit. Vectors">
        <title>Draft genome of the scabies mite.</title>
        <authorList>
            <person name="Rider S.D.Jr."/>
            <person name="Morgan M.S."/>
            <person name="Arlian L.G."/>
        </authorList>
    </citation>
    <scope>NUCLEOTIDE SEQUENCE [LARGE SCALE GENOMIC DNA]</scope>
    <source>
        <strain evidence="2">Arlian Lab</strain>
    </source>
</reference>
<sequence length="66" mass="7717">MNESFRTEQNFNNLSSSIPVYHSQLGRFVLRLQNSELMRKGNKTELNSKQAHIGLNEQSTEQIREH</sequence>
<organism evidence="2 3">
    <name type="scientific">Sarcoptes scabiei</name>
    <name type="common">Itch mite</name>
    <name type="synonym">Acarus scabiei</name>
    <dbReference type="NCBI Taxonomy" id="52283"/>
    <lineage>
        <taxon>Eukaryota</taxon>
        <taxon>Metazoa</taxon>
        <taxon>Ecdysozoa</taxon>
        <taxon>Arthropoda</taxon>
        <taxon>Chelicerata</taxon>
        <taxon>Arachnida</taxon>
        <taxon>Acari</taxon>
        <taxon>Acariformes</taxon>
        <taxon>Sarcoptiformes</taxon>
        <taxon>Astigmata</taxon>
        <taxon>Psoroptidia</taxon>
        <taxon>Sarcoptoidea</taxon>
        <taxon>Sarcoptidae</taxon>
        <taxon>Sarcoptinae</taxon>
        <taxon>Sarcoptes</taxon>
    </lineage>
</organism>
<name>A0A132AF51_SARSC</name>
<accession>A0A132AF51</accession>
<feature type="region of interest" description="Disordered" evidence="1">
    <location>
        <begin position="43"/>
        <end position="66"/>
    </location>
</feature>
<proteinExistence type="predicted"/>
<dbReference type="Proteomes" id="UP000616769">
    <property type="component" value="Unassembled WGS sequence"/>
</dbReference>
<dbReference type="VEuPathDB" id="VectorBase:SSCA007643"/>
<dbReference type="EMBL" id="JXLN01013804">
    <property type="protein sequence ID" value="KPM09614.1"/>
    <property type="molecule type" value="Genomic_DNA"/>
</dbReference>
<protein>
    <submittedName>
        <fullName evidence="2">Uncharacterized protein</fullName>
    </submittedName>
</protein>